<gene>
    <name evidence="1" type="ORF">ATM17_10760</name>
</gene>
<reference evidence="1 2" key="2">
    <citation type="journal article" date="2016" name="Genome Announc.">
        <title>Complete Genome Sequence of Sphingopyxis macrogoltabida Strain 203N (NBRC 111659), a Polyethylene Glycol Degrader.</title>
        <authorList>
            <person name="Ohtsubo Y."/>
            <person name="Nonoyama S."/>
            <person name="Nagata Y."/>
            <person name="Numata M."/>
            <person name="Tsuchikane K."/>
            <person name="Hosoyama A."/>
            <person name="Yamazoe A."/>
            <person name="Tsuda M."/>
            <person name="Fujita N."/>
            <person name="Kawai F."/>
        </authorList>
    </citation>
    <scope>NUCLEOTIDE SEQUENCE [LARGE SCALE GENOMIC DNA]</scope>
    <source>
        <strain evidence="1 2">203N</strain>
    </source>
</reference>
<dbReference type="AlphaFoldDB" id="A0AAC9FFI6"/>
<protein>
    <submittedName>
        <fullName evidence="1">Asparagine synthase</fullName>
    </submittedName>
</protein>
<dbReference type="KEGG" id="smaz:LH19_09080"/>
<dbReference type="RefSeq" id="WP_145923407.1">
    <property type="nucleotide sequence ID" value="NZ_CP009429.1"/>
</dbReference>
<dbReference type="EMBL" id="CP013344">
    <property type="protein sequence ID" value="AMU89510.1"/>
    <property type="molecule type" value="Genomic_DNA"/>
</dbReference>
<evidence type="ECO:0000313" key="1">
    <source>
        <dbReference type="EMBL" id="AMU89510.1"/>
    </source>
</evidence>
<proteinExistence type="predicted"/>
<dbReference type="Proteomes" id="UP000076088">
    <property type="component" value="Chromosome"/>
</dbReference>
<reference evidence="2" key="1">
    <citation type="submission" date="2015-11" db="EMBL/GenBank/DDBJ databases">
        <title>Complete genome sequence of a polyethylene-glycol degrader Sphingopyxis macrogoltabida 203N (NBRC 111659).</title>
        <authorList>
            <person name="Yoshiyuki O."/>
            <person name="Shouta N."/>
            <person name="Nagata Y."/>
            <person name="Numata M."/>
            <person name="Tsuchikane K."/>
            <person name="Hosoyama A."/>
            <person name="Yamazoe A."/>
            <person name="Tsuda M."/>
            <person name="Fujita N."/>
            <person name="Kawai F."/>
        </authorList>
    </citation>
    <scope>NUCLEOTIDE SEQUENCE [LARGE SCALE GENOMIC DNA]</scope>
    <source>
        <strain evidence="2">203N</strain>
    </source>
</reference>
<sequence length="232" mass="26182">MSTKRLPPEYPESLPPVEMRERMLERLDPKEGLESALAAVHAKLVQAALRMEQVGDGGRFGVALGMNALLEYFSNVGVPYAALSPIYEVQAAIVDARRGVESPIFRPDRVGGGAPPTPARHLEFEGYLAVITDCCVSHCRKQGTRAYMVEGCKLAAKLIRESSWDIKPDDKELREIRERVRALREERPDNQLYRLMLDSPVARDRPLDWAKLLLKHDWINRPPANFLAKPPF</sequence>
<keyword evidence="2" id="KW-1185">Reference proteome</keyword>
<accession>A0AAC9FFI6</accession>
<evidence type="ECO:0000313" key="2">
    <source>
        <dbReference type="Proteomes" id="UP000076088"/>
    </source>
</evidence>
<organism evidence="1 2">
    <name type="scientific">Sphingopyxis macrogoltabida</name>
    <name type="common">Sphingomonas macrogoltabidus</name>
    <dbReference type="NCBI Taxonomy" id="33050"/>
    <lineage>
        <taxon>Bacteria</taxon>
        <taxon>Pseudomonadati</taxon>
        <taxon>Pseudomonadota</taxon>
        <taxon>Alphaproteobacteria</taxon>
        <taxon>Sphingomonadales</taxon>
        <taxon>Sphingomonadaceae</taxon>
        <taxon>Sphingopyxis</taxon>
    </lineage>
</organism>
<name>A0AAC9FFI6_SPHMC</name>